<keyword evidence="3" id="KW-1185">Reference proteome</keyword>
<evidence type="ECO:0000259" key="1">
    <source>
        <dbReference type="Pfam" id="PF00578"/>
    </source>
</evidence>
<comment type="caution">
    <text evidence="2">The sequence shown here is derived from an EMBL/GenBank/DDBJ whole genome shotgun (WGS) entry which is preliminary data.</text>
</comment>
<dbReference type="Proteomes" id="UP000216605">
    <property type="component" value="Unassembled WGS sequence"/>
</dbReference>
<gene>
    <name evidence="2" type="ORF">CHU92_06945</name>
</gene>
<dbReference type="SUPFAM" id="SSF52833">
    <property type="entry name" value="Thioredoxin-like"/>
    <property type="match status" value="1"/>
</dbReference>
<dbReference type="Pfam" id="PF00578">
    <property type="entry name" value="AhpC-TSA"/>
    <property type="match status" value="1"/>
</dbReference>
<dbReference type="RefSeq" id="WP_094413965.1">
    <property type="nucleotide sequence ID" value="NZ_NOXV01000241.1"/>
</dbReference>
<dbReference type="Gene3D" id="3.40.30.10">
    <property type="entry name" value="Glutaredoxin"/>
    <property type="match status" value="1"/>
</dbReference>
<protein>
    <recommendedName>
        <fullName evidence="1">Alkyl hydroperoxide reductase subunit C/ Thiol specific antioxidant domain-containing protein</fullName>
    </recommendedName>
</protein>
<accession>A0A255Z9D0</accession>
<dbReference type="InterPro" id="IPR000866">
    <property type="entry name" value="AhpC/TSA"/>
</dbReference>
<dbReference type="GO" id="GO:0016491">
    <property type="term" value="F:oxidoreductase activity"/>
    <property type="evidence" value="ECO:0007669"/>
    <property type="project" value="InterPro"/>
</dbReference>
<proteinExistence type="predicted"/>
<organism evidence="2 3">
    <name type="scientific">Flavobacterium cyanobacteriorum</name>
    <dbReference type="NCBI Taxonomy" id="2022802"/>
    <lineage>
        <taxon>Bacteria</taxon>
        <taxon>Pseudomonadati</taxon>
        <taxon>Bacteroidota</taxon>
        <taxon>Flavobacteriia</taxon>
        <taxon>Flavobacteriales</taxon>
        <taxon>Flavobacteriaceae</taxon>
        <taxon>Flavobacterium</taxon>
    </lineage>
</organism>
<dbReference type="EMBL" id="NOXV01000241">
    <property type="protein sequence ID" value="OYQ38032.1"/>
    <property type="molecule type" value="Genomic_DNA"/>
</dbReference>
<evidence type="ECO:0000313" key="3">
    <source>
        <dbReference type="Proteomes" id="UP000216605"/>
    </source>
</evidence>
<dbReference type="OrthoDB" id="1134224at2"/>
<dbReference type="InterPro" id="IPR036249">
    <property type="entry name" value="Thioredoxin-like_sf"/>
</dbReference>
<dbReference type="AlphaFoldDB" id="A0A255Z9D0"/>
<feature type="domain" description="Alkyl hydroperoxide reductase subunit C/ Thiol specific antioxidant" evidence="1">
    <location>
        <begin position="67"/>
        <end position="184"/>
    </location>
</feature>
<evidence type="ECO:0000313" key="2">
    <source>
        <dbReference type="EMBL" id="OYQ38032.1"/>
    </source>
</evidence>
<dbReference type="GO" id="GO:0016209">
    <property type="term" value="F:antioxidant activity"/>
    <property type="evidence" value="ECO:0007669"/>
    <property type="project" value="InterPro"/>
</dbReference>
<name>A0A255Z9D0_9FLAO</name>
<reference evidence="2 3" key="1">
    <citation type="submission" date="2017-07" db="EMBL/GenBank/DDBJ databases">
        <title>Flavobacterium cyanobacteriorum sp. nov., isolated from cyanobacterial aggregates in a eutrophic lake.</title>
        <authorList>
            <person name="Cai H."/>
        </authorList>
    </citation>
    <scope>NUCLEOTIDE SEQUENCE [LARGE SCALE GENOMIC DNA]</scope>
    <source>
        <strain evidence="2 3">TH021</strain>
    </source>
</reference>
<sequence>MKRILLIILLTLTTLSLYSQSDTLIFSEAIKIGFRKYKKESDRATRRGDDERAKFLFDSLVKNRLAGTTFDDFILKKANGAKLKLSSVKKPIMLITYSSWCITSTGEIPALNKLAQKYGKEVQFIVLLWDKRHNISKLKRQFNRHITICYANESYKNDAPIVSALKHKLGIPATFFIDENMRVVDIRRCGMKKCLKKALYDEAYALNFNSYLEGLGTILLNKELKKEMLATK</sequence>